<gene>
    <name evidence="1" type="ORF">UY48_C0009G0007</name>
</gene>
<accession>A0A0G1Z215</accession>
<name>A0A0G1Z215_9BACT</name>
<proteinExistence type="predicted"/>
<dbReference type="EMBL" id="LCQD01000009">
    <property type="protein sequence ID" value="KKW12774.1"/>
    <property type="molecule type" value="Genomic_DNA"/>
</dbReference>
<dbReference type="AlphaFoldDB" id="A0A0G1Z215"/>
<dbReference type="Proteomes" id="UP000034588">
    <property type="component" value="Unassembled WGS sequence"/>
</dbReference>
<comment type="caution">
    <text evidence="1">The sequence shown here is derived from an EMBL/GenBank/DDBJ whole genome shotgun (WGS) entry which is preliminary data.</text>
</comment>
<reference evidence="1 2" key="1">
    <citation type="journal article" date="2015" name="Nature">
        <title>rRNA introns, odd ribosomes, and small enigmatic genomes across a large radiation of phyla.</title>
        <authorList>
            <person name="Brown C.T."/>
            <person name="Hug L.A."/>
            <person name="Thomas B.C."/>
            <person name="Sharon I."/>
            <person name="Castelle C.J."/>
            <person name="Singh A."/>
            <person name="Wilkins M.J."/>
            <person name="Williams K.H."/>
            <person name="Banfield J.F."/>
        </authorList>
    </citation>
    <scope>NUCLEOTIDE SEQUENCE [LARGE SCALE GENOMIC DNA]</scope>
</reference>
<evidence type="ECO:0000313" key="2">
    <source>
        <dbReference type="Proteomes" id="UP000034588"/>
    </source>
</evidence>
<protein>
    <submittedName>
        <fullName evidence="1">Uncharacterized protein</fullName>
    </submittedName>
</protein>
<sequence length="84" mass="9118">MELTEEEVKNILLSLTHISKEMYKAILTNPKHTPANGEHNVLVPVNGLKILADNLSALCTQLQMKNGASETHDTSTPPPGTTLN</sequence>
<organism evidence="1 2">
    <name type="scientific">Candidatus Gottesmanbacteria bacterium GW2011_GWB1_49_7</name>
    <dbReference type="NCBI Taxonomy" id="1618448"/>
    <lineage>
        <taxon>Bacteria</taxon>
        <taxon>Candidatus Gottesmaniibacteriota</taxon>
    </lineage>
</organism>
<evidence type="ECO:0000313" key="1">
    <source>
        <dbReference type="EMBL" id="KKW12774.1"/>
    </source>
</evidence>